<evidence type="ECO:0000313" key="9">
    <source>
        <dbReference type="EMBL" id="KAJ0394597.1"/>
    </source>
</evidence>
<evidence type="ECO:0000256" key="6">
    <source>
        <dbReference type="ARBA" id="ARBA00022989"/>
    </source>
</evidence>
<feature type="transmembrane region" description="Helical" evidence="8">
    <location>
        <begin position="151"/>
        <end position="172"/>
    </location>
</feature>
<keyword evidence="7 8" id="KW-0472">Membrane</keyword>
<evidence type="ECO:0000256" key="8">
    <source>
        <dbReference type="SAM" id="Phobius"/>
    </source>
</evidence>
<feature type="transmembrane region" description="Helical" evidence="8">
    <location>
        <begin position="184"/>
        <end position="213"/>
    </location>
</feature>
<evidence type="ECO:0000256" key="5">
    <source>
        <dbReference type="ARBA" id="ARBA00022970"/>
    </source>
</evidence>
<feature type="transmembrane region" description="Helical" evidence="8">
    <location>
        <begin position="432"/>
        <end position="451"/>
    </location>
</feature>
<dbReference type="Gene3D" id="1.20.1250.20">
    <property type="entry name" value="MFS general substrate transporter like domains"/>
    <property type="match status" value="1"/>
</dbReference>
<dbReference type="AlphaFoldDB" id="A0AAD5LWF7"/>
<name>A0AAD5LWF7_PYTIN</name>
<dbReference type="InterPro" id="IPR052599">
    <property type="entry name" value="SLC43A_AATransporter"/>
</dbReference>
<dbReference type="PANTHER" id="PTHR20772">
    <property type="entry name" value="PROTEIN FMP42"/>
    <property type="match status" value="1"/>
</dbReference>
<comment type="similarity">
    <text evidence="2">Belongs to the SLC43A transporter (TC 2.A.1.44) family.</text>
</comment>
<feature type="transmembrane region" description="Helical" evidence="8">
    <location>
        <begin position="276"/>
        <end position="296"/>
    </location>
</feature>
<keyword evidence="6 8" id="KW-1133">Transmembrane helix</keyword>
<evidence type="ECO:0000256" key="7">
    <source>
        <dbReference type="ARBA" id="ARBA00023136"/>
    </source>
</evidence>
<comment type="subcellular location">
    <subcellularLocation>
        <location evidence="1">Membrane</location>
        <topology evidence="1">Multi-pass membrane protein</topology>
    </subcellularLocation>
</comment>
<keyword evidence="4 8" id="KW-0812">Transmembrane</keyword>
<organism evidence="9 10">
    <name type="scientific">Pythium insidiosum</name>
    <name type="common">Pythiosis disease agent</name>
    <dbReference type="NCBI Taxonomy" id="114742"/>
    <lineage>
        <taxon>Eukaryota</taxon>
        <taxon>Sar</taxon>
        <taxon>Stramenopiles</taxon>
        <taxon>Oomycota</taxon>
        <taxon>Peronosporomycetes</taxon>
        <taxon>Pythiales</taxon>
        <taxon>Pythiaceae</taxon>
        <taxon>Pythium</taxon>
    </lineage>
</organism>
<dbReference type="EMBL" id="JAKCXM010000398">
    <property type="protein sequence ID" value="KAJ0394597.1"/>
    <property type="molecule type" value="Genomic_DNA"/>
</dbReference>
<gene>
    <name evidence="9" type="ORF">P43SY_003340</name>
</gene>
<evidence type="ECO:0000313" key="10">
    <source>
        <dbReference type="Proteomes" id="UP001209570"/>
    </source>
</evidence>
<feature type="transmembrane region" description="Helical" evidence="8">
    <location>
        <begin position="342"/>
        <end position="364"/>
    </location>
</feature>
<keyword evidence="5" id="KW-0029">Amino-acid transport</keyword>
<proteinExistence type="inferred from homology"/>
<sequence length="506" mass="55350">MAAALKHVDPKRVALVFTVLVSDLLFTGLIFGWAPLLLMLQEEQQYAELCDDTVPCVEQENRLNLIFAAASVAANIGALPFGVFLDYCGPKVAILLAAAMEISGLVLMALADSQSFDVFVPAYVLLAFGGSLTMMSSFPSSFLIMEHQTAILAAISCLFDGSSVVFLVLYSLRSTFGFARRELFLGLSFLSIFLFLGLSFLSIFVFLALLVLWHLNENALSEDDEREGENTPLLPVMDHIESGEYKTLVAMELRKSEEDLKLVDQPLRKQVFTFQYSYVLVFAVVQVLRANMYIGTTNKLLENYGDKQHDFLFTKIFSLVLPLGFLFVPGIDYAVEHTGLPASLLITNCLGVAYNLLALIPSLVVQCAAFFLFTGFRAFLYAVSSAFAAKTFGLSNLGTLVGLIFSVSSVVSLLEYPAVFVSNAYFNGDLTFVNSIGLVLCALLFPYTAWYRRKEAARSMRLGALTRTSESEAIPLSVGAAPYLRSPCRKSPARLSVAPASGDSAI</sequence>
<keyword evidence="10" id="KW-1185">Reference proteome</keyword>
<comment type="caution">
    <text evidence="9">The sequence shown here is derived from an EMBL/GenBank/DDBJ whole genome shotgun (WGS) entry which is preliminary data.</text>
</comment>
<reference evidence="9" key="1">
    <citation type="submission" date="2021-12" db="EMBL/GenBank/DDBJ databases">
        <title>Prjna785345.</title>
        <authorList>
            <person name="Rujirawat T."/>
            <person name="Krajaejun T."/>
        </authorList>
    </citation>
    <scope>NUCLEOTIDE SEQUENCE</scope>
    <source>
        <strain evidence="9">Pi057C3</strain>
    </source>
</reference>
<feature type="transmembrane region" description="Helical" evidence="8">
    <location>
        <begin position="123"/>
        <end position="144"/>
    </location>
</feature>
<dbReference type="PANTHER" id="PTHR20772:SF2">
    <property type="entry name" value="PROTEIN FMP42"/>
    <property type="match status" value="1"/>
</dbReference>
<evidence type="ECO:0000256" key="3">
    <source>
        <dbReference type="ARBA" id="ARBA00022448"/>
    </source>
</evidence>
<feature type="transmembrane region" description="Helical" evidence="8">
    <location>
        <begin position="12"/>
        <end position="34"/>
    </location>
</feature>
<feature type="transmembrane region" description="Helical" evidence="8">
    <location>
        <begin position="92"/>
        <end position="111"/>
    </location>
</feature>
<keyword evidence="3" id="KW-0813">Transport</keyword>
<dbReference type="InterPro" id="IPR036259">
    <property type="entry name" value="MFS_trans_sf"/>
</dbReference>
<dbReference type="GO" id="GO:0006865">
    <property type="term" value="P:amino acid transport"/>
    <property type="evidence" value="ECO:0007669"/>
    <property type="project" value="UniProtKB-KW"/>
</dbReference>
<feature type="transmembrane region" description="Helical" evidence="8">
    <location>
        <begin position="65"/>
        <end position="85"/>
    </location>
</feature>
<dbReference type="GO" id="GO:0016020">
    <property type="term" value="C:membrane"/>
    <property type="evidence" value="ECO:0007669"/>
    <property type="project" value="UniProtKB-SubCell"/>
</dbReference>
<evidence type="ECO:0000256" key="4">
    <source>
        <dbReference type="ARBA" id="ARBA00022692"/>
    </source>
</evidence>
<feature type="transmembrane region" description="Helical" evidence="8">
    <location>
        <begin position="400"/>
        <end position="426"/>
    </location>
</feature>
<accession>A0AAD5LWF7</accession>
<dbReference type="SUPFAM" id="SSF103473">
    <property type="entry name" value="MFS general substrate transporter"/>
    <property type="match status" value="1"/>
</dbReference>
<feature type="transmembrane region" description="Helical" evidence="8">
    <location>
        <begin position="316"/>
        <end position="335"/>
    </location>
</feature>
<evidence type="ECO:0000256" key="2">
    <source>
        <dbReference type="ARBA" id="ARBA00006595"/>
    </source>
</evidence>
<evidence type="ECO:0000256" key="1">
    <source>
        <dbReference type="ARBA" id="ARBA00004141"/>
    </source>
</evidence>
<protein>
    <submittedName>
        <fullName evidence="9">Uncharacterized protein</fullName>
    </submittedName>
</protein>
<dbReference type="Proteomes" id="UP001209570">
    <property type="component" value="Unassembled WGS sequence"/>
</dbReference>